<protein>
    <submittedName>
        <fullName evidence="2">DUF2442 domain-containing protein</fullName>
    </submittedName>
</protein>
<dbReference type="EMBL" id="JACPSX010000090">
    <property type="protein sequence ID" value="MBI3014376.1"/>
    <property type="molecule type" value="Genomic_DNA"/>
</dbReference>
<dbReference type="Proteomes" id="UP000741360">
    <property type="component" value="Unassembled WGS sequence"/>
</dbReference>
<name>A0A932GNG2_UNCTE</name>
<comment type="caution">
    <text evidence="2">The sequence shown here is derived from an EMBL/GenBank/DDBJ whole genome shotgun (WGS) entry which is preliminary data.</text>
</comment>
<feature type="compositionally biased region" description="Basic and acidic residues" evidence="1">
    <location>
        <begin position="89"/>
        <end position="99"/>
    </location>
</feature>
<dbReference type="AlphaFoldDB" id="A0A932GNG2"/>
<organism evidence="2 3">
    <name type="scientific">Tectimicrobiota bacterium</name>
    <dbReference type="NCBI Taxonomy" id="2528274"/>
    <lineage>
        <taxon>Bacteria</taxon>
        <taxon>Pseudomonadati</taxon>
        <taxon>Nitrospinota/Tectimicrobiota group</taxon>
        <taxon>Candidatus Tectimicrobiota</taxon>
    </lineage>
</organism>
<evidence type="ECO:0000313" key="2">
    <source>
        <dbReference type="EMBL" id="MBI3014376.1"/>
    </source>
</evidence>
<dbReference type="InterPro" id="IPR018841">
    <property type="entry name" value="DUF2442"/>
</dbReference>
<sequence length="99" mass="11075">MGVELQEARARHVTVTEEAVSVDLVDGRTIIVPQVWYPRLWHGTPEERNHVEIFGDGASLFWPDLDEDLTVAGLLAGRRSGESPQSLKKWLEARPAEGE</sequence>
<evidence type="ECO:0000313" key="3">
    <source>
        <dbReference type="Proteomes" id="UP000741360"/>
    </source>
</evidence>
<gene>
    <name evidence="2" type="ORF">HYY65_04800</name>
</gene>
<evidence type="ECO:0000256" key="1">
    <source>
        <dbReference type="SAM" id="MobiDB-lite"/>
    </source>
</evidence>
<dbReference type="Gene3D" id="3.30.2020.40">
    <property type="entry name" value="Uncharacterised protein PF10387, DUF2442"/>
    <property type="match status" value="1"/>
</dbReference>
<feature type="region of interest" description="Disordered" evidence="1">
    <location>
        <begin position="80"/>
        <end position="99"/>
    </location>
</feature>
<accession>A0A932GNG2</accession>
<proteinExistence type="predicted"/>
<reference evidence="2" key="1">
    <citation type="submission" date="2020-07" db="EMBL/GenBank/DDBJ databases">
        <title>Huge and variable diversity of episymbiotic CPR bacteria and DPANN archaea in groundwater ecosystems.</title>
        <authorList>
            <person name="He C.Y."/>
            <person name="Keren R."/>
            <person name="Whittaker M."/>
            <person name="Farag I.F."/>
            <person name="Doudna J."/>
            <person name="Cate J.H.D."/>
            <person name="Banfield J.F."/>
        </authorList>
    </citation>
    <scope>NUCLEOTIDE SEQUENCE</scope>
    <source>
        <strain evidence="2">NC_groundwater_717_Ag_S-0.2um_59_8</strain>
    </source>
</reference>
<dbReference type="Pfam" id="PF10387">
    <property type="entry name" value="DUF2442"/>
    <property type="match status" value="1"/>
</dbReference>